<reference evidence="2" key="1">
    <citation type="submission" date="2013-04" db="EMBL/GenBank/DDBJ databases">
        <authorList>
            <person name="Qu J."/>
            <person name="Murali S.C."/>
            <person name="Bandaranaike D."/>
            <person name="Bellair M."/>
            <person name="Blankenburg K."/>
            <person name="Chao H."/>
            <person name="Dinh H."/>
            <person name="Doddapaneni H."/>
            <person name="Downs B."/>
            <person name="Dugan-Rocha S."/>
            <person name="Elkadiri S."/>
            <person name="Gnanaolivu R.D."/>
            <person name="Hernandez B."/>
            <person name="Javaid M."/>
            <person name="Jayaseelan J.C."/>
            <person name="Lee S."/>
            <person name="Li M."/>
            <person name="Ming W."/>
            <person name="Munidasa M."/>
            <person name="Muniz J."/>
            <person name="Nguyen L."/>
            <person name="Ongeri F."/>
            <person name="Osuji N."/>
            <person name="Pu L.-L."/>
            <person name="Puazo M."/>
            <person name="Qu C."/>
            <person name="Quiroz J."/>
            <person name="Raj R."/>
            <person name="Weissenberger G."/>
            <person name="Xin Y."/>
            <person name="Zou X."/>
            <person name="Han Y."/>
            <person name="Richards S."/>
            <person name="Worley K."/>
            <person name="Muzny D."/>
            <person name="Gibbs R."/>
        </authorList>
    </citation>
    <scope>NUCLEOTIDE SEQUENCE</scope>
    <source>
        <strain evidence="2">Sampled in the wild</strain>
    </source>
</reference>
<feature type="compositionally biased region" description="Pro residues" evidence="1">
    <location>
        <begin position="98"/>
        <end position="119"/>
    </location>
</feature>
<protein>
    <submittedName>
        <fullName evidence="2">Uncharacterized protein</fullName>
    </submittedName>
</protein>
<comment type="caution">
    <text evidence="2">The sequence shown here is derived from an EMBL/GenBank/DDBJ whole genome shotgun (WGS) entry which is preliminary data.</text>
</comment>
<proteinExistence type="predicted"/>
<sequence>MKVIMGNLEASQGDKFKEFVTDDINWNHPCLMLRTRYEGQRCCWQGNQKGLPLPRGGPLETRPPRGNIPRAPPLIIPPPPLPRKPPLGKPPLEKPSWYCPPPKKGFSDAPPPCSIPSAP</sequence>
<dbReference type="Proteomes" id="UP000792457">
    <property type="component" value="Unassembled WGS sequence"/>
</dbReference>
<dbReference type="AlphaFoldDB" id="A0A8K0P5C9"/>
<name>A0A8K0P5C9_LADFU</name>
<evidence type="ECO:0000256" key="1">
    <source>
        <dbReference type="SAM" id="MobiDB-lite"/>
    </source>
</evidence>
<feature type="region of interest" description="Disordered" evidence="1">
    <location>
        <begin position="48"/>
        <end position="119"/>
    </location>
</feature>
<evidence type="ECO:0000313" key="3">
    <source>
        <dbReference type="Proteomes" id="UP000792457"/>
    </source>
</evidence>
<feature type="compositionally biased region" description="Pro residues" evidence="1">
    <location>
        <begin position="70"/>
        <end position="89"/>
    </location>
</feature>
<reference evidence="2" key="2">
    <citation type="submission" date="2017-10" db="EMBL/GenBank/DDBJ databases">
        <title>Ladona fulva Genome sequencing and assembly.</title>
        <authorList>
            <person name="Murali S."/>
            <person name="Richards S."/>
            <person name="Bandaranaike D."/>
            <person name="Bellair M."/>
            <person name="Blankenburg K."/>
            <person name="Chao H."/>
            <person name="Dinh H."/>
            <person name="Doddapaneni H."/>
            <person name="Dugan-Rocha S."/>
            <person name="Elkadiri S."/>
            <person name="Gnanaolivu R."/>
            <person name="Hernandez B."/>
            <person name="Skinner E."/>
            <person name="Javaid M."/>
            <person name="Lee S."/>
            <person name="Li M."/>
            <person name="Ming W."/>
            <person name="Munidasa M."/>
            <person name="Muniz J."/>
            <person name="Nguyen L."/>
            <person name="Hughes D."/>
            <person name="Osuji N."/>
            <person name="Pu L.-L."/>
            <person name="Puazo M."/>
            <person name="Qu C."/>
            <person name="Quiroz J."/>
            <person name="Raj R."/>
            <person name="Weissenberger G."/>
            <person name="Xin Y."/>
            <person name="Zou X."/>
            <person name="Han Y."/>
            <person name="Worley K."/>
            <person name="Muzny D."/>
            <person name="Gibbs R."/>
        </authorList>
    </citation>
    <scope>NUCLEOTIDE SEQUENCE</scope>
    <source>
        <strain evidence="2">Sampled in the wild</strain>
    </source>
</reference>
<organism evidence="2 3">
    <name type="scientific">Ladona fulva</name>
    <name type="common">Scarce chaser dragonfly</name>
    <name type="synonym">Libellula fulva</name>
    <dbReference type="NCBI Taxonomy" id="123851"/>
    <lineage>
        <taxon>Eukaryota</taxon>
        <taxon>Metazoa</taxon>
        <taxon>Ecdysozoa</taxon>
        <taxon>Arthropoda</taxon>
        <taxon>Hexapoda</taxon>
        <taxon>Insecta</taxon>
        <taxon>Pterygota</taxon>
        <taxon>Palaeoptera</taxon>
        <taxon>Odonata</taxon>
        <taxon>Epiprocta</taxon>
        <taxon>Anisoptera</taxon>
        <taxon>Libelluloidea</taxon>
        <taxon>Libellulidae</taxon>
        <taxon>Ladona</taxon>
    </lineage>
</organism>
<dbReference type="EMBL" id="KZ308737">
    <property type="protein sequence ID" value="KAG8233692.1"/>
    <property type="molecule type" value="Genomic_DNA"/>
</dbReference>
<keyword evidence="3" id="KW-1185">Reference proteome</keyword>
<gene>
    <name evidence="2" type="ORF">J437_LFUL014049</name>
</gene>
<accession>A0A8K0P5C9</accession>
<evidence type="ECO:0000313" key="2">
    <source>
        <dbReference type="EMBL" id="KAG8233692.1"/>
    </source>
</evidence>